<dbReference type="Gene3D" id="1.20.120.290">
    <property type="entry name" value="Oxygen-evolving enhancer protein 3 (PsbQ), four-helix up-down bundle"/>
    <property type="match status" value="1"/>
</dbReference>
<protein>
    <submittedName>
        <fullName evidence="2">Uncharacterized protein</fullName>
    </submittedName>
</protein>
<dbReference type="InterPro" id="IPR023222">
    <property type="entry name" value="PsbQ-like_dom_sf"/>
</dbReference>
<proteinExistence type="predicted"/>
<gene>
    <name evidence="2" type="ORF">NYM_LOCUS14036</name>
</gene>
<dbReference type="SUPFAM" id="SSF101112">
    <property type="entry name" value="Oxygen-evolving enhancer protein 3"/>
    <property type="match status" value="1"/>
</dbReference>
<reference evidence="2" key="1">
    <citation type="submission" date="2019-09" db="EMBL/GenBank/DDBJ databases">
        <authorList>
            <person name="Zhang L."/>
        </authorList>
    </citation>
    <scope>NUCLEOTIDE SEQUENCE</scope>
</reference>
<accession>A0A5K1ADD2</accession>
<organism evidence="2">
    <name type="scientific">Nymphaea colorata</name>
    <name type="common">pocket water lily</name>
    <dbReference type="NCBI Taxonomy" id="210225"/>
    <lineage>
        <taxon>Eukaryota</taxon>
        <taxon>Viridiplantae</taxon>
        <taxon>Streptophyta</taxon>
        <taxon>Embryophyta</taxon>
        <taxon>Tracheophyta</taxon>
        <taxon>Spermatophyta</taxon>
        <taxon>Magnoliopsida</taxon>
        <taxon>Nymphaeales</taxon>
        <taxon>Nymphaeaceae</taxon>
        <taxon>Nymphaea</taxon>
    </lineage>
</organism>
<dbReference type="AlphaFoldDB" id="A0A5K1ADD2"/>
<sequence>MDYAARSKDAGRVQECYNQIVAALDNIYAIIQ</sequence>
<evidence type="ECO:0000256" key="1">
    <source>
        <dbReference type="ARBA" id="ARBA00023078"/>
    </source>
</evidence>
<keyword evidence="1" id="KW-0793">Thylakoid</keyword>
<dbReference type="EMBL" id="LR721780">
    <property type="protein sequence ID" value="VVW00141.1"/>
    <property type="molecule type" value="Genomic_DNA"/>
</dbReference>
<evidence type="ECO:0000313" key="2">
    <source>
        <dbReference type="EMBL" id="VVW00141.1"/>
    </source>
</evidence>
<name>A0A5K1ADD2_9MAGN</name>